<gene>
    <name evidence="1" type="ORF">LIER_22788</name>
</gene>
<evidence type="ECO:0000313" key="2">
    <source>
        <dbReference type="Proteomes" id="UP001454036"/>
    </source>
</evidence>
<dbReference type="EMBL" id="BAABME010006291">
    <property type="protein sequence ID" value="GAA0167961.1"/>
    <property type="molecule type" value="Genomic_DNA"/>
</dbReference>
<organism evidence="1 2">
    <name type="scientific">Lithospermum erythrorhizon</name>
    <name type="common">Purple gromwell</name>
    <name type="synonym">Lithospermum officinale var. erythrorhizon</name>
    <dbReference type="NCBI Taxonomy" id="34254"/>
    <lineage>
        <taxon>Eukaryota</taxon>
        <taxon>Viridiplantae</taxon>
        <taxon>Streptophyta</taxon>
        <taxon>Embryophyta</taxon>
        <taxon>Tracheophyta</taxon>
        <taxon>Spermatophyta</taxon>
        <taxon>Magnoliopsida</taxon>
        <taxon>eudicotyledons</taxon>
        <taxon>Gunneridae</taxon>
        <taxon>Pentapetalae</taxon>
        <taxon>asterids</taxon>
        <taxon>lamiids</taxon>
        <taxon>Boraginales</taxon>
        <taxon>Boraginaceae</taxon>
        <taxon>Boraginoideae</taxon>
        <taxon>Lithospermeae</taxon>
        <taxon>Lithospermum</taxon>
    </lineage>
</organism>
<comment type="caution">
    <text evidence="1">The sequence shown here is derived from an EMBL/GenBank/DDBJ whole genome shotgun (WGS) entry which is preliminary data.</text>
</comment>
<proteinExistence type="predicted"/>
<dbReference type="AlphaFoldDB" id="A0AAV3QY80"/>
<name>A0AAV3QY80_LITER</name>
<protein>
    <submittedName>
        <fullName evidence="1">Uncharacterized protein</fullName>
    </submittedName>
</protein>
<dbReference type="Proteomes" id="UP001454036">
    <property type="component" value="Unassembled WGS sequence"/>
</dbReference>
<sequence length="137" mass="15450">MHLGGNDRGDGNGQRDRNCVATRLVTVCGWCPMGNESGSRQVVLAGHGGVRTDAELYPEIHLETARVSYYDEMSNEQGLRLKLYILEKKRVVAISKRARYKDKVAAHYNKRVRGRQLLVGDLILRARMHLLMGNLES</sequence>
<reference evidence="1 2" key="1">
    <citation type="submission" date="2024-01" db="EMBL/GenBank/DDBJ databases">
        <title>The complete chloroplast genome sequence of Lithospermum erythrorhizon: insights into the phylogenetic relationship among Boraginaceae species and the maternal lineages of purple gromwells.</title>
        <authorList>
            <person name="Okada T."/>
            <person name="Watanabe K."/>
        </authorList>
    </citation>
    <scope>NUCLEOTIDE SEQUENCE [LARGE SCALE GENOMIC DNA]</scope>
</reference>
<accession>A0AAV3QY80</accession>
<evidence type="ECO:0000313" key="1">
    <source>
        <dbReference type="EMBL" id="GAA0167961.1"/>
    </source>
</evidence>
<keyword evidence="2" id="KW-1185">Reference proteome</keyword>